<organism evidence="2 3">
    <name type="scientific">Nyssa sinensis</name>
    <dbReference type="NCBI Taxonomy" id="561372"/>
    <lineage>
        <taxon>Eukaryota</taxon>
        <taxon>Viridiplantae</taxon>
        <taxon>Streptophyta</taxon>
        <taxon>Embryophyta</taxon>
        <taxon>Tracheophyta</taxon>
        <taxon>Spermatophyta</taxon>
        <taxon>Magnoliopsida</taxon>
        <taxon>eudicotyledons</taxon>
        <taxon>Gunneridae</taxon>
        <taxon>Pentapetalae</taxon>
        <taxon>asterids</taxon>
        <taxon>Cornales</taxon>
        <taxon>Nyssaceae</taxon>
        <taxon>Nyssa</taxon>
    </lineage>
</organism>
<accession>A0A5J5AGH0</accession>
<feature type="compositionally biased region" description="Gly residues" evidence="1">
    <location>
        <begin position="461"/>
        <end position="477"/>
    </location>
</feature>
<feature type="compositionally biased region" description="Low complexity" evidence="1">
    <location>
        <begin position="28"/>
        <end position="43"/>
    </location>
</feature>
<evidence type="ECO:0000313" key="3">
    <source>
        <dbReference type="Proteomes" id="UP000325577"/>
    </source>
</evidence>
<feature type="region of interest" description="Disordered" evidence="1">
    <location>
        <begin position="380"/>
        <end position="477"/>
    </location>
</feature>
<dbReference type="Gene3D" id="3.40.50.1820">
    <property type="entry name" value="alpha/beta hydrolase"/>
    <property type="match status" value="2"/>
</dbReference>
<dbReference type="InterPro" id="IPR045889">
    <property type="entry name" value="MES/HNL"/>
</dbReference>
<dbReference type="GO" id="GO:0009694">
    <property type="term" value="P:jasmonic acid metabolic process"/>
    <property type="evidence" value="ECO:0007669"/>
    <property type="project" value="TreeGrafter"/>
</dbReference>
<dbReference type="Proteomes" id="UP000325577">
    <property type="component" value="Linkage Group LG20"/>
</dbReference>
<feature type="region of interest" description="Disordered" evidence="1">
    <location>
        <begin position="1"/>
        <end position="48"/>
    </location>
</feature>
<name>A0A5J5AGH0_9ASTE</name>
<dbReference type="GO" id="GO:0009696">
    <property type="term" value="P:salicylic acid metabolic process"/>
    <property type="evidence" value="ECO:0007669"/>
    <property type="project" value="TreeGrafter"/>
</dbReference>
<dbReference type="EMBL" id="CM018044">
    <property type="protein sequence ID" value="KAA8529324.1"/>
    <property type="molecule type" value="Genomic_DNA"/>
</dbReference>
<proteinExistence type="predicted"/>
<dbReference type="InterPro" id="IPR029058">
    <property type="entry name" value="AB_hydrolase_fold"/>
</dbReference>
<dbReference type="GO" id="GO:0080031">
    <property type="term" value="F:methyl salicylate esterase activity"/>
    <property type="evidence" value="ECO:0007669"/>
    <property type="project" value="TreeGrafter"/>
</dbReference>
<dbReference type="OrthoDB" id="62622at2759"/>
<dbReference type="GO" id="GO:0080032">
    <property type="term" value="F:methyl jasmonate esterase activity"/>
    <property type="evidence" value="ECO:0007669"/>
    <property type="project" value="TreeGrafter"/>
</dbReference>
<feature type="region of interest" description="Disordered" evidence="1">
    <location>
        <begin position="86"/>
        <end position="115"/>
    </location>
</feature>
<protein>
    <recommendedName>
        <fullName evidence="4">AB hydrolase-1 domain-containing protein</fullName>
    </recommendedName>
</protein>
<sequence>MGNALGCFSNKELKQRVSKRSANPPILSRSTSRSTTGTVPSSSSKKESLDDAFIRQQALAAVVLFQQHQQQNGSMLPFDRSISVKYPSPSSTKNKKCPRSSSSRPRSLSDSLPQPHQLMIDQDLKVDNLETKHFVLVHGGGFGAWCWYKTITLLKESGFEVDAVDLTGSGIHSCDTNSISSLAQYVKPLTDFLEKLADGKKTGLNDLMQRAQIFLYANGKDHPPTAIDLDKALLKDLLFNQSPAKDIALASVSMRPIPFAPVTEKISLSKANYGSIRRFYIKTEEDLAIPVPLQEAMINSDPPEQVFQMKESGRCGAVVYKSTSDSCNLRFVPVPLALLSSHSTRSGLKKEKGLEFLIHEEIGDMGRGVSSGGGQSSLGYLFGNGEAPKPAPSNAQAAPNEGQAVNGPAPKPPTVAQPVDVSKQIPAGINSNPANNYFRADGQNSGNFITDRPSTKVHAAPGGGSSLGYLFGGGSSN</sequence>
<evidence type="ECO:0008006" key="4">
    <source>
        <dbReference type="Google" id="ProtNLM"/>
    </source>
</evidence>
<dbReference type="PANTHER" id="PTHR10992:SF872">
    <property type="entry name" value="METHYLESTERASE 11, CHLOROPLASTIC-RELATED"/>
    <property type="match status" value="1"/>
</dbReference>
<dbReference type="GO" id="GO:0080030">
    <property type="term" value="F:methyl indole-3-acetate esterase activity"/>
    <property type="evidence" value="ECO:0007669"/>
    <property type="project" value="TreeGrafter"/>
</dbReference>
<evidence type="ECO:0000313" key="2">
    <source>
        <dbReference type="EMBL" id="KAA8529324.1"/>
    </source>
</evidence>
<dbReference type="SUPFAM" id="SSF53474">
    <property type="entry name" value="alpha/beta-Hydrolases"/>
    <property type="match status" value="1"/>
</dbReference>
<reference evidence="2 3" key="1">
    <citation type="submission" date="2019-09" db="EMBL/GenBank/DDBJ databases">
        <title>A chromosome-level genome assembly of the Chinese tupelo Nyssa sinensis.</title>
        <authorList>
            <person name="Yang X."/>
            <person name="Kang M."/>
            <person name="Yang Y."/>
            <person name="Xiong H."/>
            <person name="Wang M."/>
            <person name="Zhang Z."/>
            <person name="Wang Z."/>
            <person name="Wu H."/>
            <person name="Ma T."/>
            <person name="Liu J."/>
            <person name="Xi Z."/>
        </authorList>
    </citation>
    <scope>NUCLEOTIDE SEQUENCE [LARGE SCALE GENOMIC DNA]</scope>
    <source>
        <strain evidence="2">J267</strain>
        <tissue evidence="2">Leaf</tissue>
    </source>
</reference>
<evidence type="ECO:0000256" key="1">
    <source>
        <dbReference type="SAM" id="MobiDB-lite"/>
    </source>
</evidence>
<dbReference type="PANTHER" id="PTHR10992">
    <property type="entry name" value="METHYLESTERASE FAMILY MEMBER"/>
    <property type="match status" value="1"/>
</dbReference>
<gene>
    <name evidence="2" type="ORF">F0562_033877</name>
</gene>
<feature type="compositionally biased region" description="Low complexity" evidence="1">
    <location>
        <begin position="99"/>
        <end position="113"/>
    </location>
</feature>
<dbReference type="AlphaFoldDB" id="A0A5J5AGH0"/>
<keyword evidence="3" id="KW-1185">Reference proteome</keyword>